<keyword evidence="1" id="KW-0032">Aminotransferase</keyword>
<dbReference type="RefSeq" id="WP_185101663.1">
    <property type="nucleotide sequence ID" value="NZ_BAAAXY010000070.1"/>
</dbReference>
<comment type="caution">
    <text evidence="1">The sequence shown here is derived from an EMBL/GenBank/DDBJ whole genome shotgun (WGS) entry which is preliminary data.</text>
</comment>
<dbReference type="NCBIfam" id="NF006734">
    <property type="entry name" value="PRK09266.1"/>
    <property type="match status" value="1"/>
</dbReference>
<dbReference type="InterPro" id="IPR001544">
    <property type="entry name" value="Aminotrans_IV"/>
</dbReference>
<proteinExistence type="predicted"/>
<reference evidence="1 2" key="1">
    <citation type="submission" date="2020-08" db="EMBL/GenBank/DDBJ databases">
        <title>Sequencing the genomes of 1000 actinobacteria strains.</title>
        <authorList>
            <person name="Klenk H.-P."/>
        </authorList>
    </citation>
    <scope>NUCLEOTIDE SEQUENCE [LARGE SCALE GENOMIC DNA]</scope>
    <source>
        <strain evidence="1 2">DSM 43768</strain>
    </source>
</reference>
<accession>A0A7X0TWZ8</accession>
<dbReference type="InterPro" id="IPR036038">
    <property type="entry name" value="Aminotransferase-like"/>
</dbReference>
<evidence type="ECO:0000313" key="2">
    <source>
        <dbReference type="Proteomes" id="UP000565579"/>
    </source>
</evidence>
<evidence type="ECO:0000313" key="1">
    <source>
        <dbReference type="EMBL" id="MBB6546931.1"/>
    </source>
</evidence>
<dbReference type="SUPFAM" id="SSF56752">
    <property type="entry name" value="D-aminoacid aminotransferase-like PLP-dependent enzymes"/>
    <property type="match status" value="1"/>
</dbReference>
<keyword evidence="2" id="KW-1185">Reference proteome</keyword>
<name>A0A7X0TWZ8_9ACTN</name>
<dbReference type="InterPro" id="IPR043132">
    <property type="entry name" value="BCAT-like_C"/>
</dbReference>
<dbReference type="AlphaFoldDB" id="A0A7X0TWZ8"/>
<dbReference type="GO" id="GO:0008483">
    <property type="term" value="F:transaminase activity"/>
    <property type="evidence" value="ECO:0007669"/>
    <property type="project" value="UniProtKB-KW"/>
</dbReference>
<dbReference type="Pfam" id="PF01063">
    <property type="entry name" value="Aminotran_4"/>
    <property type="match status" value="1"/>
</dbReference>
<dbReference type="GO" id="GO:0016829">
    <property type="term" value="F:lyase activity"/>
    <property type="evidence" value="ECO:0007669"/>
    <property type="project" value="UniProtKB-KW"/>
</dbReference>
<organism evidence="1 2">
    <name type="scientific">Nonomuraea rubra</name>
    <dbReference type="NCBI Taxonomy" id="46180"/>
    <lineage>
        <taxon>Bacteria</taxon>
        <taxon>Bacillati</taxon>
        <taxon>Actinomycetota</taxon>
        <taxon>Actinomycetes</taxon>
        <taxon>Streptosporangiales</taxon>
        <taxon>Streptosporangiaceae</taxon>
        <taxon>Nonomuraea</taxon>
    </lineage>
</organism>
<gene>
    <name evidence="1" type="ORF">HD593_001726</name>
</gene>
<dbReference type="EMBL" id="JACHMI010000001">
    <property type="protein sequence ID" value="MBB6546931.1"/>
    <property type="molecule type" value="Genomic_DNA"/>
</dbReference>
<dbReference type="Proteomes" id="UP000565579">
    <property type="component" value="Unassembled WGS sequence"/>
</dbReference>
<sequence length="267" mass="28623">MTFFTVQRNGRPATTADLAPLAFAGYAHFTATQVREGRIRGLDLHLERLRGASMVLFGQALPDDRVRSHLRAAIEAGPADVSLTATVYSPAGEFTAAGDDLGLDVLIRTGPASSGPAGPLALAVVEHERTLAALKHVGEVAKTYYLRQAVSQGFHDAAFVDRAGRFSEATIWNLAFWDGTAVVWPEAEMLGGTMMGIVRRQLDRLGVPQLVRKITPTDLPDLSGGVVMNSWTPGIAVHRIGTVPLPEAPSFVELLHSAYHAEPLTVP</sequence>
<dbReference type="Gene3D" id="3.20.10.10">
    <property type="entry name" value="D-amino Acid Aminotransferase, subunit A, domain 2"/>
    <property type="match status" value="1"/>
</dbReference>
<keyword evidence="1" id="KW-0808">Transferase</keyword>
<protein>
    <submittedName>
        <fullName evidence="1">Branched-subunit amino acid aminotransferase/4-amino-4-deoxychorismate lyase</fullName>
    </submittedName>
</protein>
<keyword evidence="1" id="KW-0456">Lyase</keyword>